<dbReference type="Ensembl" id="ENSEBUT00000014859.1">
    <property type="protein sequence ID" value="ENSEBUP00000014284.1"/>
    <property type="gene ID" value="ENSEBUG00000008990.1"/>
</dbReference>
<dbReference type="GO" id="GO:0032039">
    <property type="term" value="C:integrator complex"/>
    <property type="evidence" value="ECO:0007669"/>
    <property type="project" value="TreeGrafter"/>
</dbReference>
<dbReference type="PANTHER" id="PTHR12955:SF1">
    <property type="entry name" value="INTEGRATOR COMPLEX SUBUNIT 13"/>
    <property type="match status" value="1"/>
</dbReference>
<accession>A0A8C4QEI6</accession>
<name>A0A8C4QEI6_EPTBU</name>
<dbReference type="InterPro" id="IPR019355">
    <property type="entry name" value="Cell_cycle_regulator_Mat89Bb"/>
</dbReference>
<evidence type="ECO:0000313" key="10">
    <source>
        <dbReference type="Proteomes" id="UP000694388"/>
    </source>
</evidence>
<dbReference type="GO" id="GO:0007346">
    <property type="term" value="P:regulation of mitotic cell cycle"/>
    <property type="evidence" value="ECO:0007669"/>
    <property type="project" value="TreeGrafter"/>
</dbReference>
<evidence type="ECO:0000256" key="7">
    <source>
        <dbReference type="ARBA" id="ARBA00023306"/>
    </source>
</evidence>
<dbReference type="PANTHER" id="PTHR12955">
    <property type="entry name" value="SARCOMA ANTIGEN NY-SAR-95-RELATED"/>
    <property type="match status" value="1"/>
</dbReference>
<keyword evidence="10" id="KW-1185">Reference proteome</keyword>
<evidence type="ECO:0000256" key="3">
    <source>
        <dbReference type="ARBA" id="ARBA00022490"/>
    </source>
</evidence>
<keyword evidence="5" id="KW-0498">Mitosis</keyword>
<keyword evidence="6" id="KW-0539">Nucleus</keyword>
<keyword evidence="3" id="KW-0963">Cytoplasm</keyword>
<dbReference type="Proteomes" id="UP000694388">
    <property type="component" value="Unplaced"/>
</dbReference>
<evidence type="ECO:0008006" key="11">
    <source>
        <dbReference type="Google" id="ProtNLM"/>
    </source>
</evidence>
<comment type="similarity">
    <text evidence="8">Belongs to the Integrator subunit 13 family.</text>
</comment>
<evidence type="ECO:0000256" key="1">
    <source>
        <dbReference type="ARBA" id="ARBA00004123"/>
    </source>
</evidence>
<evidence type="ECO:0000256" key="8">
    <source>
        <dbReference type="ARBA" id="ARBA00061603"/>
    </source>
</evidence>
<evidence type="ECO:0000256" key="6">
    <source>
        <dbReference type="ARBA" id="ARBA00023242"/>
    </source>
</evidence>
<organism evidence="9 10">
    <name type="scientific">Eptatretus burgeri</name>
    <name type="common">Inshore hagfish</name>
    <dbReference type="NCBI Taxonomy" id="7764"/>
    <lineage>
        <taxon>Eukaryota</taxon>
        <taxon>Metazoa</taxon>
        <taxon>Chordata</taxon>
        <taxon>Craniata</taxon>
        <taxon>Vertebrata</taxon>
        <taxon>Cyclostomata</taxon>
        <taxon>Myxini</taxon>
        <taxon>Myxiniformes</taxon>
        <taxon>Myxinidae</taxon>
        <taxon>Eptatretinae</taxon>
        <taxon>Eptatretus</taxon>
    </lineage>
</organism>
<dbReference type="AlphaFoldDB" id="A0A8C4QEI6"/>
<sequence>MFGMSHKTVYVLDHSSRMAVSSKQSLDLDVFTKGRVPGIIPLAPIAKSLWTCVVESAMEYCRILYDIFPTKKLVRFLVSDSRARHLNRWNEEDQSLQHLAAALATVGPPDAVGDGNEYVGVAHGLLAAVEVLCQCSEMQHSARTRLLEHADRVGNRGRIVCLMSARSDNSIRMLEETVMGALQDNNKLAAGSDSLMQIQSCELVFINVFPVSDDSMIVERARREISPVLSSEVHSVRAGRYLSAKLTTLVQQHFDLAFTTITNIPMKEEQHANTSANYDVELLHHREAHAELFKIGDASLMSSNSKDGMTKDTVTLKWCTPRTNNVELHYCTGVYRISPVDVNSRPSSCLTNFLLNGRSVMLEQPRKSGTKVVGHMLCSHGGEIFLHVLSSSRSTLEDPPSISEGCGGRVTDYRITVGRQHLARRPRCCFSTCRTNFSLGLCFTSRPVLVKPWLTHVRNIGLLEHTFQTFSPLEPLHLSDPFRQGTTSEKLSLFSLSKLSRRFRHPNTIYFQFSGGGHPS</sequence>
<comment type="subcellular location">
    <subcellularLocation>
        <location evidence="2">Cytoplasm</location>
    </subcellularLocation>
    <subcellularLocation>
        <location evidence="1">Nucleus</location>
    </subcellularLocation>
</comment>
<reference evidence="9" key="2">
    <citation type="submission" date="2025-09" db="UniProtKB">
        <authorList>
            <consortium name="Ensembl"/>
        </authorList>
    </citation>
    <scope>IDENTIFICATION</scope>
</reference>
<dbReference type="Pfam" id="PF10221">
    <property type="entry name" value="Mat89Bb"/>
    <property type="match status" value="1"/>
</dbReference>
<evidence type="ECO:0000256" key="2">
    <source>
        <dbReference type="ARBA" id="ARBA00004496"/>
    </source>
</evidence>
<dbReference type="GO" id="GO:0051301">
    <property type="term" value="P:cell division"/>
    <property type="evidence" value="ECO:0007669"/>
    <property type="project" value="UniProtKB-KW"/>
</dbReference>
<evidence type="ECO:0000256" key="4">
    <source>
        <dbReference type="ARBA" id="ARBA00022618"/>
    </source>
</evidence>
<dbReference type="GO" id="GO:0051642">
    <property type="term" value="P:centrosome localization"/>
    <property type="evidence" value="ECO:0007669"/>
    <property type="project" value="TreeGrafter"/>
</dbReference>
<dbReference type="GeneTree" id="ENSGT00390000002793"/>
<keyword evidence="4" id="KW-0132">Cell division</keyword>
<reference evidence="9" key="1">
    <citation type="submission" date="2025-08" db="UniProtKB">
        <authorList>
            <consortium name="Ensembl"/>
        </authorList>
    </citation>
    <scope>IDENTIFICATION</scope>
</reference>
<evidence type="ECO:0000256" key="5">
    <source>
        <dbReference type="ARBA" id="ARBA00022776"/>
    </source>
</evidence>
<keyword evidence="7" id="KW-0131">Cell cycle</keyword>
<proteinExistence type="inferred from homology"/>
<protein>
    <recommendedName>
        <fullName evidence="11">Cell cycle regulator Mat89Bb</fullName>
    </recommendedName>
</protein>
<dbReference type="GO" id="GO:0005737">
    <property type="term" value="C:cytoplasm"/>
    <property type="evidence" value="ECO:0007669"/>
    <property type="project" value="UniProtKB-SubCell"/>
</dbReference>
<evidence type="ECO:0000313" key="9">
    <source>
        <dbReference type="Ensembl" id="ENSEBUP00000014284.1"/>
    </source>
</evidence>